<feature type="active site" description="Proton donor" evidence="4">
    <location>
        <position position="181"/>
    </location>
</feature>
<accession>K0J0W4</accession>
<dbReference type="Pfam" id="PF04616">
    <property type="entry name" value="Glyco_hydro_43"/>
    <property type="match status" value="1"/>
</dbReference>
<dbReference type="AlphaFoldDB" id="K0J0W4"/>
<dbReference type="RefSeq" id="WP_015011084.1">
    <property type="nucleotide sequence ID" value="NC_018704.1"/>
</dbReference>
<dbReference type="InterPro" id="IPR006710">
    <property type="entry name" value="Glyco_hydro_43"/>
</dbReference>
<evidence type="ECO:0000256" key="2">
    <source>
        <dbReference type="ARBA" id="ARBA00022801"/>
    </source>
</evidence>
<dbReference type="Pfam" id="PF17851">
    <property type="entry name" value="GH43_C2"/>
    <property type="match status" value="1"/>
</dbReference>
<name>K0J0W4_AMPXN</name>
<dbReference type="Gene3D" id="2.115.10.20">
    <property type="entry name" value="Glycosyl hydrolase domain, family 43"/>
    <property type="match status" value="1"/>
</dbReference>
<dbReference type="SUPFAM" id="SSF49899">
    <property type="entry name" value="Concanavalin A-like lectins/glucanases"/>
    <property type="match status" value="1"/>
</dbReference>
<dbReference type="OrthoDB" id="9801455at2"/>
<proteinExistence type="inferred from homology"/>
<organism evidence="8 9">
    <name type="scientific">Amphibacillus xylanus (strain ATCC 51415 / DSM 6626 / JCM 7361 / LMG 17667 / NBRC 15112 / Ep01)</name>
    <dbReference type="NCBI Taxonomy" id="698758"/>
    <lineage>
        <taxon>Bacteria</taxon>
        <taxon>Bacillati</taxon>
        <taxon>Bacillota</taxon>
        <taxon>Bacilli</taxon>
        <taxon>Bacillales</taxon>
        <taxon>Bacillaceae</taxon>
        <taxon>Amphibacillus</taxon>
    </lineage>
</organism>
<dbReference type="SUPFAM" id="SSF75005">
    <property type="entry name" value="Arabinanase/levansucrase/invertase"/>
    <property type="match status" value="1"/>
</dbReference>
<evidence type="ECO:0000256" key="6">
    <source>
        <dbReference type="RuleBase" id="RU361187"/>
    </source>
</evidence>
<feature type="domain" description="Beta-xylosidase C-terminal Concanavalin A-like" evidence="7">
    <location>
        <begin position="318"/>
        <end position="512"/>
    </location>
</feature>
<sequence length="514" mass="59348">MSEIVKAINPIVPLDYPDPDVIRVDDTYYMVTTTMHFMPGCEILRSYDLVNWEHAAFVYDKLDSTPAQRLENGQNIYGKGMWAASIRHHKGKFYVIFAANDTRKTYLFTAEQVEGPWEKSEIEGFYHDSSLLFDDDDRVYLVYGNRDVQLIELESDLSKPKEGGINRTIVSDRDNPNLGYEGAHFYKINQKYYVFLIRSLPDRWMRVEGCFVADSIDGEFKGGDIFIDDRNYCGQGVAQGGIVDTPDGDWYAILFQDHGAVGRIPILLPIKWENDFPVFGAEGKVPTDFTTKSTRPNYSYQPLVNSDDFKQRYDNTYGLAPIWQFNHEPIESDFSINEDKGYFELRTSKVTNNILDATNTLTTRMLFPHCAAEVTVDASQIKDGDVTGFSAFQGAYGFVGITKQDSKYYLIMRTKPLDNLEMQSFDPNETPEKEWERIEIDHPTMTFRIEADFWQMKDEVKFLYQKDDQFIQIGPNHQTAFRLDHFTGCRFGLFYYSTEQSGGTVQFSQFKYIK</sequence>
<dbReference type="InterPro" id="IPR051795">
    <property type="entry name" value="Glycosyl_Hydrlase_43"/>
</dbReference>
<comment type="similarity">
    <text evidence="1 6">Belongs to the glycosyl hydrolase 43 family.</text>
</comment>
<dbReference type="CDD" id="cd09001">
    <property type="entry name" value="GH43_FsAxh1-like"/>
    <property type="match status" value="1"/>
</dbReference>
<dbReference type="KEGG" id="axl:AXY_23730"/>
<gene>
    <name evidence="8" type="ordered locus">AXY_23730</name>
</gene>
<dbReference type="InterPro" id="IPR023296">
    <property type="entry name" value="Glyco_hydro_beta-prop_sf"/>
</dbReference>
<evidence type="ECO:0000256" key="4">
    <source>
        <dbReference type="PIRSR" id="PIRSR606710-1"/>
    </source>
</evidence>
<dbReference type="InterPro" id="IPR041542">
    <property type="entry name" value="GH43_C2"/>
</dbReference>
<dbReference type="GO" id="GO:0046556">
    <property type="term" value="F:alpha-L-arabinofuranosidase activity"/>
    <property type="evidence" value="ECO:0007669"/>
    <property type="project" value="UniProtKB-EC"/>
</dbReference>
<dbReference type="STRING" id="698758.AXY_23730"/>
<feature type="site" description="Important for catalytic activity, responsible for pKa modulation of the active site Glu and correct orientation of both the proton donor and substrate" evidence="5">
    <location>
        <position position="128"/>
    </location>
</feature>
<dbReference type="PANTHER" id="PTHR42812">
    <property type="entry name" value="BETA-XYLOSIDASE"/>
    <property type="match status" value="1"/>
</dbReference>
<dbReference type="PANTHER" id="PTHR42812:SF15">
    <property type="entry name" value="HYDROLASE, PUTATIVE (AFU_ORTHOLOGUE AFUA_2G00930)-RELATED"/>
    <property type="match status" value="1"/>
</dbReference>
<evidence type="ECO:0000313" key="8">
    <source>
        <dbReference type="EMBL" id="BAM48505.1"/>
    </source>
</evidence>
<feature type="active site" description="Proton acceptor" evidence="4">
    <location>
        <position position="18"/>
    </location>
</feature>
<keyword evidence="3 6" id="KW-0326">Glycosidase</keyword>
<keyword evidence="2 6" id="KW-0378">Hydrolase</keyword>
<evidence type="ECO:0000256" key="1">
    <source>
        <dbReference type="ARBA" id="ARBA00009865"/>
    </source>
</evidence>
<dbReference type="Gene3D" id="2.60.120.200">
    <property type="match status" value="1"/>
</dbReference>
<dbReference type="PATRIC" id="fig|698758.3.peg.2380"/>
<reference evidence="8 9" key="1">
    <citation type="submission" date="2011-01" db="EMBL/GenBank/DDBJ databases">
        <title>Whole genome sequence of Amphibacillus xylinus NBRC 15112.</title>
        <authorList>
            <person name="Nakazawa H."/>
            <person name="Katano Y."/>
            <person name="Nakamura S."/>
            <person name="Sasagawa M."/>
            <person name="Fukada J."/>
            <person name="Arai T."/>
            <person name="Sasakura N."/>
            <person name="Mochizuki D."/>
            <person name="Hosoyama A."/>
            <person name="Harada K."/>
            <person name="Horikawa H."/>
            <person name="Kato Y."/>
            <person name="Harada T."/>
            <person name="Sasaki K."/>
            <person name="Sekiguchi M."/>
            <person name="Hodoyama M."/>
            <person name="Nishiko R."/>
            <person name="Narita H."/>
            <person name="Hanamaki A."/>
            <person name="Hata C."/>
            <person name="Konno Y."/>
            <person name="Niimura Y."/>
            <person name="Yamazaki S."/>
            <person name="Fujita N."/>
        </authorList>
    </citation>
    <scope>NUCLEOTIDE SEQUENCE [LARGE SCALE GENOMIC DNA]</scope>
    <source>
        <strain evidence="9">ATCC 51415 / DSM 6626 / JCM 7361 / LMG 17667 / NBRC 15112 / Ep01</strain>
    </source>
</reference>
<dbReference type="EC" id="3.2.1.55" evidence="8"/>
<protein>
    <submittedName>
        <fullName evidence="8">Arabinoxylan arabinofuranohydrolase</fullName>
        <ecNumber evidence="8">3.2.1.55</ecNumber>
    </submittedName>
</protein>
<dbReference type="EMBL" id="AP012050">
    <property type="protein sequence ID" value="BAM48505.1"/>
    <property type="molecule type" value="Genomic_DNA"/>
</dbReference>
<evidence type="ECO:0000259" key="7">
    <source>
        <dbReference type="Pfam" id="PF17851"/>
    </source>
</evidence>
<dbReference type="GO" id="GO:0005975">
    <property type="term" value="P:carbohydrate metabolic process"/>
    <property type="evidence" value="ECO:0007669"/>
    <property type="project" value="InterPro"/>
</dbReference>
<keyword evidence="9" id="KW-1185">Reference proteome</keyword>
<evidence type="ECO:0000256" key="3">
    <source>
        <dbReference type="ARBA" id="ARBA00023295"/>
    </source>
</evidence>
<dbReference type="eggNOG" id="COG3507">
    <property type="taxonomic scope" value="Bacteria"/>
</dbReference>
<evidence type="ECO:0000256" key="5">
    <source>
        <dbReference type="PIRSR" id="PIRSR606710-2"/>
    </source>
</evidence>
<evidence type="ECO:0000313" key="9">
    <source>
        <dbReference type="Proteomes" id="UP000006294"/>
    </source>
</evidence>
<dbReference type="Proteomes" id="UP000006294">
    <property type="component" value="Chromosome"/>
</dbReference>
<dbReference type="HOGENOM" id="CLU_016508_1_0_9"/>
<dbReference type="InterPro" id="IPR013320">
    <property type="entry name" value="ConA-like_dom_sf"/>
</dbReference>